<organism evidence="22 23">
    <name type="scientific">Trapa natans</name>
    <name type="common">Water chestnut</name>
    <dbReference type="NCBI Taxonomy" id="22666"/>
    <lineage>
        <taxon>Eukaryota</taxon>
        <taxon>Viridiplantae</taxon>
        <taxon>Streptophyta</taxon>
        <taxon>Embryophyta</taxon>
        <taxon>Tracheophyta</taxon>
        <taxon>Spermatophyta</taxon>
        <taxon>Magnoliopsida</taxon>
        <taxon>eudicotyledons</taxon>
        <taxon>Gunneridae</taxon>
        <taxon>Pentapetalae</taxon>
        <taxon>rosids</taxon>
        <taxon>malvids</taxon>
        <taxon>Myrtales</taxon>
        <taxon>Lythraceae</taxon>
        <taxon>Trapa</taxon>
    </lineage>
</organism>
<dbReference type="SUPFAM" id="SSF55821">
    <property type="entry name" value="YrdC/RibB"/>
    <property type="match status" value="1"/>
</dbReference>
<keyword evidence="7" id="KW-0150">Chloroplast</keyword>
<dbReference type="HAMAP" id="MF_01283">
    <property type="entry name" value="RibBA"/>
    <property type="match status" value="1"/>
</dbReference>
<comment type="pathway">
    <text evidence="4">Cofactor biosynthesis; riboflavin biosynthesis; 2-hydroxy-3-oxobutyl phosphate from D-ribulose 5-phosphate: step 1/1.</text>
</comment>
<evidence type="ECO:0000313" key="22">
    <source>
        <dbReference type="EMBL" id="KAK4765068.1"/>
    </source>
</evidence>
<evidence type="ECO:0000256" key="12">
    <source>
        <dbReference type="ARBA" id="ARBA00022801"/>
    </source>
</evidence>
<dbReference type="GO" id="GO:0046872">
    <property type="term" value="F:metal ion binding"/>
    <property type="evidence" value="ECO:0007669"/>
    <property type="project" value="UniProtKB-KW"/>
</dbReference>
<dbReference type="GO" id="GO:0009507">
    <property type="term" value="C:chloroplast"/>
    <property type="evidence" value="ECO:0007669"/>
    <property type="project" value="UniProtKB-SubCell"/>
</dbReference>
<dbReference type="GO" id="GO:0003935">
    <property type="term" value="F:GTP cyclohydrolase II activity"/>
    <property type="evidence" value="ECO:0007669"/>
    <property type="project" value="UniProtKB-EC"/>
</dbReference>
<sequence length="541" mass="59111">MAPASAHLCSSMACYGLQGHTCLPRANLCLPNIYKSIHFLGILKKPCIRRKGVEIDRFALISGDGDVISYHNTNRAAGHEAFVDEPLQEELPTVQINPDPISFGILDTEISSKISSLFPQEDEYDLDRPTDGFNSIPEAIEDIQQGKLVIVVDDEDRENEGDLIMAGSLVTPESMAFIVKHGTGIVCVSMKEDDLERLQLPLMVPQKENEEKLSTAFMVSVDASHGTTTGVSACDRAKTVLTLASRDSRPEELNRPGHVFPLKYREGGVLKRAGHTEASLDLAVLAGLEPVGVLCEIVDDDGSMARLPRLREFAQAEGLKIISIADLIRYRRKRDKLVERAGVASIPTMWGPFQAYCYRSLLDGIEHIAMVKGDIGDGHDILVRVHSECLTGDIFGSARCDCGNQLALAMAQIEANGRGVLVYLRGHEGRGIGLGHKLRAYNLQDDGRDTVEANEELGLPVDSREYGIGAQILGDIGVRTIRLMTNNPSKYVGLKGYGLAISGRVPLLTPITAHNQRYMETKRQKMGHVYGPENGTTSNDA</sequence>
<feature type="domain" description="GTP cyclohydrolase II" evidence="21">
    <location>
        <begin position="343"/>
        <end position="506"/>
    </location>
</feature>
<keyword evidence="13" id="KW-0862">Zinc</keyword>
<dbReference type="InterPro" id="IPR000926">
    <property type="entry name" value="RibA"/>
</dbReference>
<name>A0AAN7KI26_TRANT</name>
<dbReference type="Gene3D" id="3.40.50.10990">
    <property type="entry name" value="GTP cyclohydrolase II"/>
    <property type="match status" value="1"/>
</dbReference>
<dbReference type="HAMAP" id="MF_00179">
    <property type="entry name" value="RibA"/>
    <property type="match status" value="1"/>
</dbReference>
<evidence type="ECO:0000256" key="20">
    <source>
        <dbReference type="ARBA" id="ARBA00049295"/>
    </source>
</evidence>
<evidence type="ECO:0000256" key="8">
    <source>
        <dbReference type="ARBA" id="ARBA00022619"/>
    </source>
</evidence>
<keyword evidence="17" id="KW-0464">Manganese</keyword>
<dbReference type="NCBIfam" id="NF006803">
    <property type="entry name" value="PRK09311.1"/>
    <property type="match status" value="1"/>
</dbReference>
<evidence type="ECO:0000256" key="15">
    <source>
        <dbReference type="ARBA" id="ARBA00022946"/>
    </source>
</evidence>
<keyword evidence="12" id="KW-0378">Hydrolase</keyword>
<evidence type="ECO:0000256" key="18">
    <source>
        <dbReference type="ARBA" id="ARBA00023239"/>
    </source>
</evidence>
<keyword evidence="8" id="KW-0686">Riboflavin biosynthesis</keyword>
<dbReference type="NCBIfam" id="TIGR00506">
    <property type="entry name" value="ribB"/>
    <property type="match status" value="1"/>
</dbReference>
<evidence type="ECO:0000256" key="2">
    <source>
        <dbReference type="ARBA" id="ARBA00004229"/>
    </source>
</evidence>
<dbReference type="GO" id="GO:0008686">
    <property type="term" value="F:3,4-dihydroxy-2-butanone-4-phosphate synthase activity"/>
    <property type="evidence" value="ECO:0007669"/>
    <property type="project" value="InterPro"/>
</dbReference>
<comment type="similarity">
    <text evidence="5">In the N-terminal section; belongs to the DHBP synthase family.</text>
</comment>
<dbReference type="HAMAP" id="MF_00180">
    <property type="entry name" value="RibB"/>
    <property type="match status" value="1"/>
</dbReference>
<comment type="cofactor">
    <cofactor evidence="1">
        <name>Zn(2+)</name>
        <dbReference type="ChEBI" id="CHEBI:29105"/>
    </cofactor>
</comment>
<dbReference type="NCBIfam" id="TIGR00505">
    <property type="entry name" value="ribA"/>
    <property type="match status" value="1"/>
</dbReference>
<dbReference type="Pfam" id="PF00926">
    <property type="entry name" value="DHBP_synthase"/>
    <property type="match status" value="1"/>
</dbReference>
<keyword evidence="23" id="KW-1185">Reference proteome</keyword>
<evidence type="ECO:0000256" key="11">
    <source>
        <dbReference type="ARBA" id="ARBA00022741"/>
    </source>
</evidence>
<evidence type="ECO:0000256" key="17">
    <source>
        <dbReference type="ARBA" id="ARBA00023211"/>
    </source>
</evidence>
<evidence type="ECO:0000256" key="7">
    <source>
        <dbReference type="ARBA" id="ARBA00022528"/>
    </source>
</evidence>
<reference evidence="22 23" key="1">
    <citation type="journal article" date="2023" name="Hortic Res">
        <title>Pangenome of water caltrop reveals structural variations and asymmetric subgenome divergence after allopolyploidization.</title>
        <authorList>
            <person name="Zhang X."/>
            <person name="Chen Y."/>
            <person name="Wang L."/>
            <person name="Yuan Y."/>
            <person name="Fang M."/>
            <person name="Shi L."/>
            <person name="Lu R."/>
            <person name="Comes H.P."/>
            <person name="Ma Y."/>
            <person name="Chen Y."/>
            <person name="Huang G."/>
            <person name="Zhou Y."/>
            <person name="Zheng Z."/>
            <person name="Qiu Y."/>
        </authorList>
    </citation>
    <scope>NUCLEOTIDE SEQUENCE [LARGE SCALE GENOMIC DNA]</scope>
    <source>
        <strain evidence="22">F231</strain>
    </source>
</reference>
<keyword evidence="10" id="KW-0479">Metal-binding</keyword>
<evidence type="ECO:0000256" key="16">
    <source>
        <dbReference type="ARBA" id="ARBA00023134"/>
    </source>
</evidence>
<evidence type="ECO:0000313" key="23">
    <source>
        <dbReference type="Proteomes" id="UP001346149"/>
    </source>
</evidence>
<dbReference type="PANTHER" id="PTHR21327">
    <property type="entry name" value="GTP CYCLOHYDROLASE II-RELATED"/>
    <property type="match status" value="1"/>
</dbReference>
<evidence type="ECO:0000256" key="13">
    <source>
        <dbReference type="ARBA" id="ARBA00022833"/>
    </source>
</evidence>
<dbReference type="FunFam" id="3.90.870.10:FF:000005">
    <property type="entry name" value="Bifunctional riboflavin biosynthesis protein RIBA 1 chloroplastic"/>
    <property type="match status" value="1"/>
</dbReference>
<keyword evidence="9" id="KW-0934">Plastid</keyword>
<dbReference type="CDD" id="cd00641">
    <property type="entry name" value="GTP_cyclohydro2"/>
    <property type="match status" value="1"/>
</dbReference>
<keyword evidence="14" id="KW-0460">Magnesium</keyword>
<dbReference type="FunFam" id="3.40.50.10990:FF:000001">
    <property type="entry name" value="Riboflavin biosynthesis protein RibBA"/>
    <property type="match status" value="1"/>
</dbReference>
<keyword evidence="16" id="KW-0342">GTP-binding</keyword>
<dbReference type="AlphaFoldDB" id="A0AAN7KI26"/>
<evidence type="ECO:0000259" key="21">
    <source>
        <dbReference type="Pfam" id="PF00925"/>
    </source>
</evidence>
<gene>
    <name evidence="22" type="ORF">SAY86_026158</name>
</gene>
<dbReference type="InterPro" id="IPR000422">
    <property type="entry name" value="DHBP_synthase_RibB"/>
</dbReference>
<dbReference type="InterPro" id="IPR036144">
    <property type="entry name" value="RibA-like_sf"/>
</dbReference>
<dbReference type="InterPro" id="IPR017945">
    <property type="entry name" value="DHBP_synth_RibB-like_a/b_dom"/>
</dbReference>
<dbReference type="NCBIfam" id="NF001591">
    <property type="entry name" value="PRK00393.1"/>
    <property type="match status" value="1"/>
</dbReference>
<dbReference type="InterPro" id="IPR032677">
    <property type="entry name" value="GTP_cyclohydro_II"/>
</dbReference>
<dbReference type="Proteomes" id="UP001346149">
    <property type="component" value="Unassembled WGS sequence"/>
</dbReference>
<keyword evidence="11" id="KW-0547">Nucleotide-binding</keyword>
<dbReference type="PANTHER" id="PTHR21327:SF18">
    <property type="entry name" value="3,4-DIHYDROXY-2-BUTANONE 4-PHOSPHATE SYNTHASE"/>
    <property type="match status" value="1"/>
</dbReference>
<evidence type="ECO:0000256" key="4">
    <source>
        <dbReference type="ARBA" id="ARBA00004904"/>
    </source>
</evidence>
<keyword evidence="15" id="KW-0809">Transit peptide</keyword>
<protein>
    <recommendedName>
        <fullName evidence="21">GTP cyclohydrolase II domain-containing protein</fullName>
    </recommendedName>
</protein>
<comment type="pathway">
    <text evidence="3">Cofactor biosynthesis; riboflavin biosynthesis; 5-amino-6-(D-ribitylamino)uracil from GTP: step 1/4.</text>
</comment>
<dbReference type="Gene3D" id="3.90.870.10">
    <property type="entry name" value="DHBP synthase"/>
    <property type="match status" value="1"/>
</dbReference>
<dbReference type="SUPFAM" id="SSF142695">
    <property type="entry name" value="RibA-like"/>
    <property type="match status" value="1"/>
</dbReference>
<proteinExistence type="inferred from homology"/>
<dbReference type="EMBL" id="JAXQNO010000023">
    <property type="protein sequence ID" value="KAK4765068.1"/>
    <property type="molecule type" value="Genomic_DNA"/>
</dbReference>
<evidence type="ECO:0000256" key="9">
    <source>
        <dbReference type="ARBA" id="ARBA00022640"/>
    </source>
</evidence>
<evidence type="ECO:0000256" key="6">
    <source>
        <dbReference type="ARBA" id="ARBA00008976"/>
    </source>
</evidence>
<evidence type="ECO:0000256" key="3">
    <source>
        <dbReference type="ARBA" id="ARBA00004853"/>
    </source>
</evidence>
<evidence type="ECO:0000256" key="14">
    <source>
        <dbReference type="ARBA" id="ARBA00022842"/>
    </source>
</evidence>
<dbReference type="Pfam" id="PF00925">
    <property type="entry name" value="GTP_cyclohydro2"/>
    <property type="match status" value="1"/>
</dbReference>
<dbReference type="GO" id="GO:0009231">
    <property type="term" value="P:riboflavin biosynthetic process"/>
    <property type="evidence" value="ECO:0007669"/>
    <property type="project" value="UniProtKB-KW"/>
</dbReference>
<accession>A0AAN7KI26</accession>
<comment type="caution">
    <text evidence="22">The sequence shown here is derived from an EMBL/GenBank/DDBJ whole genome shotgun (WGS) entry which is preliminary data.</text>
</comment>
<comment type="similarity">
    <text evidence="6">In the C-terminal section; belongs to the GTP cyclohydrolase II family.</text>
</comment>
<keyword evidence="19" id="KW-0511">Multifunctional enzyme</keyword>
<evidence type="ECO:0000256" key="5">
    <source>
        <dbReference type="ARBA" id="ARBA00005520"/>
    </source>
</evidence>
<evidence type="ECO:0000256" key="10">
    <source>
        <dbReference type="ARBA" id="ARBA00022723"/>
    </source>
</evidence>
<dbReference type="GO" id="GO:0005525">
    <property type="term" value="F:GTP binding"/>
    <property type="evidence" value="ECO:0007669"/>
    <property type="project" value="UniProtKB-KW"/>
</dbReference>
<dbReference type="InterPro" id="IPR016299">
    <property type="entry name" value="Riboflavin_synth_RibBA"/>
</dbReference>
<keyword evidence="18" id="KW-0456">Lyase</keyword>
<comment type="catalytic activity">
    <reaction evidence="20">
        <text>GTP + 4 H2O = 2,5-diamino-6-hydroxy-4-(5-phosphoribosylamino)-pyrimidine + formate + 2 phosphate + 3 H(+)</text>
        <dbReference type="Rhea" id="RHEA:23704"/>
        <dbReference type="ChEBI" id="CHEBI:15377"/>
        <dbReference type="ChEBI" id="CHEBI:15378"/>
        <dbReference type="ChEBI" id="CHEBI:15740"/>
        <dbReference type="ChEBI" id="CHEBI:37565"/>
        <dbReference type="ChEBI" id="CHEBI:43474"/>
        <dbReference type="ChEBI" id="CHEBI:58614"/>
        <dbReference type="EC" id="3.5.4.25"/>
    </reaction>
</comment>
<evidence type="ECO:0000256" key="19">
    <source>
        <dbReference type="ARBA" id="ARBA00023268"/>
    </source>
</evidence>
<comment type="subcellular location">
    <subcellularLocation>
        <location evidence="2">Plastid</location>
        <location evidence="2">Chloroplast</location>
    </subcellularLocation>
</comment>
<evidence type="ECO:0000256" key="1">
    <source>
        <dbReference type="ARBA" id="ARBA00001947"/>
    </source>
</evidence>